<organism evidence="2 3">
    <name type="scientific">Pleurodeles waltl</name>
    <name type="common">Iberian ribbed newt</name>
    <dbReference type="NCBI Taxonomy" id="8319"/>
    <lineage>
        <taxon>Eukaryota</taxon>
        <taxon>Metazoa</taxon>
        <taxon>Chordata</taxon>
        <taxon>Craniata</taxon>
        <taxon>Vertebrata</taxon>
        <taxon>Euteleostomi</taxon>
        <taxon>Amphibia</taxon>
        <taxon>Batrachia</taxon>
        <taxon>Caudata</taxon>
        <taxon>Salamandroidea</taxon>
        <taxon>Salamandridae</taxon>
        <taxon>Pleurodelinae</taxon>
        <taxon>Pleurodeles</taxon>
    </lineage>
</organism>
<accession>A0AAV7WXR8</accession>
<evidence type="ECO:0000313" key="2">
    <source>
        <dbReference type="EMBL" id="KAJ1218929.1"/>
    </source>
</evidence>
<protein>
    <submittedName>
        <fullName evidence="2">Uncharacterized protein</fullName>
    </submittedName>
</protein>
<proteinExistence type="predicted"/>
<dbReference type="AlphaFoldDB" id="A0AAV7WXR8"/>
<sequence>MLSCNVFNVCGSTENRQLCGPPIKANPLVVSPVNRLAGPEPPGLKLTLCERLSCAGAARGKLKKGEQQARGKDRSGEAEEMRAAKQSRNPSGEVAALRVAKQDKSRSGEVDVMRMAKQGRSRLGEKVLR</sequence>
<evidence type="ECO:0000256" key="1">
    <source>
        <dbReference type="SAM" id="MobiDB-lite"/>
    </source>
</evidence>
<dbReference type="Proteomes" id="UP001066276">
    <property type="component" value="Chromosome 1_1"/>
</dbReference>
<evidence type="ECO:0000313" key="3">
    <source>
        <dbReference type="Proteomes" id="UP001066276"/>
    </source>
</evidence>
<feature type="compositionally biased region" description="Basic and acidic residues" evidence="1">
    <location>
        <begin position="100"/>
        <end position="114"/>
    </location>
</feature>
<feature type="compositionally biased region" description="Basic and acidic residues" evidence="1">
    <location>
        <begin position="63"/>
        <end position="83"/>
    </location>
</feature>
<reference evidence="2" key="1">
    <citation type="journal article" date="2022" name="bioRxiv">
        <title>Sequencing and chromosome-scale assembly of the giantPleurodeles waltlgenome.</title>
        <authorList>
            <person name="Brown T."/>
            <person name="Elewa A."/>
            <person name="Iarovenko S."/>
            <person name="Subramanian E."/>
            <person name="Araus A.J."/>
            <person name="Petzold A."/>
            <person name="Susuki M."/>
            <person name="Suzuki K.-i.T."/>
            <person name="Hayashi T."/>
            <person name="Toyoda A."/>
            <person name="Oliveira C."/>
            <person name="Osipova E."/>
            <person name="Leigh N.D."/>
            <person name="Simon A."/>
            <person name="Yun M.H."/>
        </authorList>
    </citation>
    <scope>NUCLEOTIDE SEQUENCE</scope>
    <source>
        <strain evidence="2">20211129_DDA</strain>
        <tissue evidence="2">Liver</tissue>
    </source>
</reference>
<feature type="region of interest" description="Disordered" evidence="1">
    <location>
        <begin position="60"/>
        <end position="129"/>
    </location>
</feature>
<comment type="caution">
    <text evidence="2">The sequence shown here is derived from an EMBL/GenBank/DDBJ whole genome shotgun (WGS) entry which is preliminary data.</text>
</comment>
<dbReference type="EMBL" id="JANPWB010000001">
    <property type="protein sequence ID" value="KAJ1218929.1"/>
    <property type="molecule type" value="Genomic_DNA"/>
</dbReference>
<keyword evidence="3" id="KW-1185">Reference proteome</keyword>
<name>A0AAV7WXR8_PLEWA</name>
<gene>
    <name evidence="2" type="ORF">NDU88_006500</name>
</gene>